<keyword evidence="1" id="KW-0732">Signal</keyword>
<organism evidence="3 4">
    <name type="scientific">Candidatus Cryptobacteroides merdavium</name>
    <dbReference type="NCBI Taxonomy" id="2840769"/>
    <lineage>
        <taxon>Bacteria</taxon>
        <taxon>Pseudomonadati</taxon>
        <taxon>Bacteroidota</taxon>
        <taxon>Bacteroidia</taxon>
        <taxon>Bacteroidales</taxon>
        <taxon>Candidatus Cryptobacteroides</taxon>
    </lineage>
</organism>
<dbReference type="EMBL" id="JADIMO010000033">
    <property type="protein sequence ID" value="MBO8444642.1"/>
    <property type="molecule type" value="Genomic_DNA"/>
</dbReference>
<name>A0A9D9EB42_9BACT</name>
<reference evidence="3" key="1">
    <citation type="submission" date="2020-10" db="EMBL/GenBank/DDBJ databases">
        <authorList>
            <person name="Gilroy R."/>
        </authorList>
    </citation>
    <scope>NUCLEOTIDE SEQUENCE</scope>
    <source>
        <strain evidence="3">D5-748</strain>
    </source>
</reference>
<feature type="domain" description="Lipocalin-like" evidence="2">
    <location>
        <begin position="31"/>
        <end position="116"/>
    </location>
</feature>
<dbReference type="InterPro" id="IPR024311">
    <property type="entry name" value="Lipocalin-like"/>
</dbReference>
<dbReference type="AlphaFoldDB" id="A0A9D9EB42"/>
<sequence>MKRILYILAVAFSCMALSVSCQTKEEPGTDISGVWHLVDTEGLILDQELDVDMYAVFNSGNFELYQRIGQSAGRYWYYSGTYSTSGNVLTGRYSDGTRLGGVSGEGYSISLDGSTLFLTSVFSGEVSEYELVEEVPSEIADSAVPPVKSADAPAPVL</sequence>
<evidence type="ECO:0000313" key="3">
    <source>
        <dbReference type="EMBL" id="MBO8444642.1"/>
    </source>
</evidence>
<reference evidence="3" key="2">
    <citation type="journal article" date="2021" name="PeerJ">
        <title>Extensive microbial diversity within the chicken gut microbiome revealed by metagenomics and culture.</title>
        <authorList>
            <person name="Gilroy R."/>
            <person name="Ravi A."/>
            <person name="Getino M."/>
            <person name="Pursley I."/>
            <person name="Horton D.L."/>
            <person name="Alikhan N.F."/>
            <person name="Baker D."/>
            <person name="Gharbi K."/>
            <person name="Hall N."/>
            <person name="Watson M."/>
            <person name="Adriaenssens E.M."/>
            <person name="Foster-Nyarko E."/>
            <person name="Jarju S."/>
            <person name="Secka A."/>
            <person name="Antonio M."/>
            <person name="Oren A."/>
            <person name="Chaudhuri R.R."/>
            <person name="La Ragione R."/>
            <person name="Hildebrand F."/>
            <person name="Pallen M.J."/>
        </authorList>
    </citation>
    <scope>NUCLEOTIDE SEQUENCE</scope>
    <source>
        <strain evidence="3">D5-748</strain>
    </source>
</reference>
<feature type="signal peptide" evidence="1">
    <location>
        <begin position="1"/>
        <end position="23"/>
    </location>
</feature>
<evidence type="ECO:0000256" key="1">
    <source>
        <dbReference type="SAM" id="SignalP"/>
    </source>
</evidence>
<feature type="chain" id="PRO_5039546856" evidence="1">
    <location>
        <begin position="24"/>
        <end position="157"/>
    </location>
</feature>
<dbReference type="Pfam" id="PF13648">
    <property type="entry name" value="Lipocalin_4"/>
    <property type="match status" value="1"/>
</dbReference>
<dbReference type="Proteomes" id="UP000823619">
    <property type="component" value="Unassembled WGS sequence"/>
</dbReference>
<proteinExistence type="predicted"/>
<protein>
    <submittedName>
        <fullName evidence="3">Lipocalin family protein</fullName>
    </submittedName>
</protein>
<evidence type="ECO:0000313" key="4">
    <source>
        <dbReference type="Proteomes" id="UP000823619"/>
    </source>
</evidence>
<comment type="caution">
    <text evidence="3">The sequence shown here is derived from an EMBL/GenBank/DDBJ whole genome shotgun (WGS) entry which is preliminary data.</text>
</comment>
<gene>
    <name evidence="3" type="ORF">IAC23_02960</name>
</gene>
<dbReference type="PROSITE" id="PS51257">
    <property type="entry name" value="PROKAR_LIPOPROTEIN"/>
    <property type="match status" value="1"/>
</dbReference>
<accession>A0A9D9EB42</accession>
<evidence type="ECO:0000259" key="2">
    <source>
        <dbReference type="Pfam" id="PF13648"/>
    </source>
</evidence>